<feature type="region of interest" description="Disordered" evidence="1">
    <location>
        <begin position="371"/>
        <end position="454"/>
    </location>
</feature>
<feature type="compositionally biased region" description="Low complexity" evidence="1">
    <location>
        <begin position="1015"/>
        <end position="1033"/>
    </location>
</feature>
<feature type="region of interest" description="Disordered" evidence="1">
    <location>
        <begin position="884"/>
        <end position="916"/>
    </location>
</feature>
<feature type="compositionally biased region" description="Basic residues" evidence="1">
    <location>
        <begin position="892"/>
        <end position="904"/>
    </location>
</feature>
<organism evidence="2 3">
    <name type="scientific">Aedes aegypti</name>
    <name type="common">Yellowfever mosquito</name>
    <name type="synonym">Culex aegypti</name>
    <dbReference type="NCBI Taxonomy" id="7159"/>
    <lineage>
        <taxon>Eukaryota</taxon>
        <taxon>Metazoa</taxon>
        <taxon>Ecdysozoa</taxon>
        <taxon>Arthropoda</taxon>
        <taxon>Hexapoda</taxon>
        <taxon>Insecta</taxon>
        <taxon>Pterygota</taxon>
        <taxon>Neoptera</taxon>
        <taxon>Endopterygota</taxon>
        <taxon>Diptera</taxon>
        <taxon>Nematocera</taxon>
        <taxon>Culicoidea</taxon>
        <taxon>Culicidae</taxon>
        <taxon>Culicinae</taxon>
        <taxon>Aedini</taxon>
        <taxon>Aedes</taxon>
        <taxon>Stegomyia</taxon>
    </lineage>
</organism>
<feature type="compositionally biased region" description="Basic residues" evidence="1">
    <location>
        <begin position="973"/>
        <end position="984"/>
    </location>
</feature>
<reference evidence="2" key="2">
    <citation type="submission" date="2020-05" db="UniProtKB">
        <authorList>
            <consortium name="EnsemblMetazoa"/>
        </authorList>
    </citation>
    <scope>IDENTIFICATION</scope>
    <source>
        <strain evidence="2">LVP_AGWG</strain>
    </source>
</reference>
<name>A0A6I8U799_AEDAE</name>
<dbReference type="GO" id="GO:0007165">
    <property type="term" value="P:signal transduction"/>
    <property type="evidence" value="ECO:0007669"/>
    <property type="project" value="InterPro"/>
</dbReference>
<feature type="compositionally biased region" description="Polar residues" evidence="1">
    <location>
        <begin position="620"/>
        <end position="636"/>
    </location>
</feature>
<dbReference type="GO" id="GO:0005096">
    <property type="term" value="F:GTPase activator activity"/>
    <property type="evidence" value="ECO:0007669"/>
    <property type="project" value="TreeGrafter"/>
</dbReference>
<feature type="compositionally biased region" description="Polar residues" evidence="1">
    <location>
        <begin position="1052"/>
        <end position="1061"/>
    </location>
</feature>
<dbReference type="EnsemblMetazoa" id="AAEL026714-RA">
    <property type="protein sequence ID" value="AAEL026714-PA"/>
    <property type="gene ID" value="AAEL026714"/>
</dbReference>
<dbReference type="OrthoDB" id="410651at2759"/>
<evidence type="ECO:0000313" key="2">
    <source>
        <dbReference type="EnsemblMetazoa" id="AAEL026714-PA"/>
    </source>
</evidence>
<dbReference type="SUPFAM" id="SSF48350">
    <property type="entry name" value="GTPase activation domain, GAP"/>
    <property type="match status" value="1"/>
</dbReference>
<evidence type="ECO:0000313" key="3">
    <source>
        <dbReference type="Proteomes" id="UP000008820"/>
    </source>
</evidence>
<dbReference type="PANTHER" id="PTHR15670:SF4">
    <property type="entry name" value="RHO GTPASE-ACTIVATING PROTEIN 11A"/>
    <property type="match status" value="1"/>
</dbReference>
<feature type="compositionally biased region" description="Pro residues" evidence="1">
    <location>
        <begin position="769"/>
        <end position="778"/>
    </location>
</feature>
<sequence>MDKLQVKMLINDIENKDELFNVIVGELRCHGIKYRKEKRTKTGQDKGRCKRIFNVPLHTLELTDVILANGGIAQVPLFVSDACQRVLEQVNTEGLFRKAGSSKRQQEIKASLESGHPLGKSHHVIDVANILKTFFRDLPEALLPPGNIQEALIRCLISGEHKVYDLMITCLLLPPITLNTLAFFMQFLHTVSLHASGNKMTIENLAIILAPNLMPIVEMVQQRLNSHVKVIQLLIENSHQIGVVPDAILEKLNDSISLIRQTAADSAANTTDKKKKKRRSGSLTRMFHGLKKIVGAIGSSESLDKTDDFTEKDSSMAAVATPCLNKSSKKRKVTDGMPFSAKKKKEIVSSLPDSQEILPYTPLALMKETKKSRLSLGGNKNKSSKTGSRLLPSTSVTSIVDNKPMERRWSVVGAPWARKKQKNNGKTTSESGSKTEEEDEVDEEKGLSGLSPVISLPNLATPEIEQERERFEAQILKMPMMKGKALFNDDDDDEENSNDDRKHDNDEEYMRIPKSEYEAIKERVTAIETRISQEFGSIIGGVVDDRRQVIDNIERVEDKYQQTLEQTEPIEASCSSTDQLAKRLSRELKIRRSVEHKVMRSPSARKIGTIRRRSKENVRLSRNQSWHVGSNNSASSAKPMPALTSDLSFYPKTNLKRGRPNTVQSGLKQPDLSPVKREDNSMFESGQNITDEEKQEEKWTCAKRFFGGADSQQKVSMDTTVVNTCEVFKTPEVVIAVPRRASIRSGGSSKKATPHFVTRIELGEAKTPMLPPEVPPRKTPSKTPMLPPKTPGRLDSTLLKTHLTPLQELQSGRASIARLRSQNAGMVMAKAKLFDGMVTNTNQPNRRQSSKFVMKKNPDGTKTINPLMHVPEKIQLRQVQKVRTVTSTHNIKSPRRSTPHKRALTKSPHGGGINRREKLRLAGKSPGTKAFSSPHIIRKLQDQSKTAVPINCANADLKLYFSPNLYDLDNKTPHSKKHYGRNSPRRIINTTPHSRENRPINPSGGRQQTPMKATPLSKLAVASAVSSTKSPTVDGLSHQPRRESPRLLANCGPSSRRSTAVMSIGRP</sequence>
<gene>
    <name evidence="2" type="primary">5576006</name>
</gene>
<accession>A0A6I8U799</accession>
<feature type="compositionally biased region" description="Acidic residues" evidence="1">
    <location>
        <begin position="488"/>
        <end position="497"/>
    </location>
</feature>
<dbReference type="InterPro" id="IPR000198">
    <property type="entry name" value="RhoGAP_dom"/>
</dbReference>
<dbReference type="InterPro" id="IPR042869">
    <property type="entry name" value="ARHGAP11A/B"/>
</dbReference>
<dbReference type="PANTHER" id="PTHR15670">
    <property type="entry name" value="RHO GTPASE ACTIVATING PROTEIN 11A"/>
    <property type="match status" value="1"/>
</dbReference>
<dbReference type="InParanoid" id="A0A6I8U799"/>
<feature type="region of interest" description="Disordered" evidence="1">
    <location>
        <begin position="596"/>
        <end position="679"/>
    </location>
</feature>
<feature type="region of interest" description="Disordered" evidence="1">
    <location>
        <begin position="767"/>
        <end position="789"/>
    </location>
</feature>
<dbReference type="Gene3D" id="1.10.555.10">
    <property type="entry name" value="Rho GTPase activation protein"/>
    <property type="match status" value="1"/>
</dbReference>
<dbReference type="AlphaFoldDB" id="A0A6I8U799"/>
<evidence type="ECO:0000256" key="1">
    <source>
        <dbReference type="SAM" id="MobiDB-lite"/>
    </source>
</evidence>
<keyword evidence="3" id="KW-1185">Reference proteome</keyword>
<feature type="region of interest" description="Disordered" evidence="1">
    <location>
        <begin position="485"/>
        <end position="507"/>
    </location>
</feature>
<feature type="compositionally biased region" description="Polar residues" evidence="1">
    <location>
        <begin position="378"/>
        <end position="400"/>
    </location>
</feature>
<dbReference type="InterPro" id="IPR008936">
    <property type="entry name" value="Rho_GTPase_activation_prot"/>
</dbReference>
<protein>
    <submittedName>
        <fullName evidence="2">Uncharacterized protein</fullName>
    </submittedName>
</protein>
<dbReference type="SMART" id="SM00324">
    <property type="entry name" value="RhoGAP"/>
    <property type="match status" value="1"/>
</dbReference>
<proteinExistence type="predicted"/>
<dbReference type="Proteomes" id="UP000008820">
    <property type="component" value="Chromosome 1"/>
</dbReference>
<dbReference type="PROSITE" id="PS50238">
    <property type="entry name" value="RHOGAP"/>
    <property type="match status" value="1"/>
</dbReference>
<reference evidence="2 3" key="1">
    <citation type="submission" date="2017-06" db="EMBL/GenBank/DDBJ databases">
        <title>Aedes aegypti genome working group (AGWG) sequencing and assembly.</title>
        <authorList>
            <consortium name="Aedes aegypti Genome Working Group (AGWG)"/>
            <person name="Matthews B.J."/>
        </authorList>
    </citation>
    <scope>NUCLEOTIDE SEQUENCE [LARGE SCALE GENOMIC DNA]</scope>
    <source>
        <strain evidence="2 3">LVP_AGWG</strain>
    </source>
</reference>
<dbReference type="Pfam" id="PF00620">
    <property type="entry name" value="RhoGAP"/>
    <property type="match status" value="1"/>
</dbReference>
<feature type="compositionally biased region" description="Basic and acidic residues" evidence="1">
    <location>
        <begin position="498"/>
        <end position="507"/>
    </location>
</feature>
<feature type="region of interest" description="Disordered" evidence="1">
    <location>
        <begin position="970"/>
        <end position="1067"/>
    </location>
</feature>